<name>A0ACC1XFG0_MELAZ</name>
<organism evidence="1 2">
    <name type="scientific">Melia azedarach</name>
    <name type="common">Chinaberry tree</name>
    <dbReference type="NCBI Taxonomy" id="155640"/>
    <lineage>
        <taxon>Eukaryota</taxon>
        <taxon>Viridiplantae</taxon>
        <taxon>Streptophyta</taxon>
        <taxon>Embryophyta</taxon>
        <taxon>Tracheophyta</taxon>
        <taxon>Spermatophyta</taxon>
        <taxon>Magnoliopsida</taxon>
        <taxon>eudicotyledons</taxon>
        <taxon>Gunneridae</taxon>
        <taxon>Pentapetalae</taxon>
        <taxon>rosids</taxon>
        <taxon>malvids</taxon>
        <taxon>Sapindales</taxon>
        <taxon>Meliaceae</taxon>
        <taxon>Melia</taxon>
    </lineage>
</organism>
<protein>
    <submittedName>
        <fullName evidence="1">High mobility group B protein like</fullName>
    </submittedName>
</protein>
<sequence>MAGGSSTKSNVKPRKRVEADQSGSASSSATLMRAKDGSAFARCEECNKDVPVVLISMHSCSLDAKIKMNLEAQVVEKPAEVKKKPAERKKPTSAEPKPKRLKKKGSDSNKPKRPPTAFFLFMDDFRKEYKAAHPDSKGVKEVAKEGGEKWKNMTEEEKKPYMDKAAELKAEYGKAKEGNADENEVEDEAENEAEKEDGDEASTEKDVAEKEVQEVEEVLDDY</sequence>
<dbReference type="Proteomes" id="UP001164539">
    <property type="component" value="Chromosome 9"/>
</dbReference>
<dbReference type="EMBL" id="CM051402">
    <property type="protein sequence ID" value="KAJ4709948.1"/>
    <property type="molecule type" value="Genomic_DNA"/>
</dbReference>
<keyword evidence="2" id="KW-1185">Reference proteome</keyword>
<comment type="caution">
    <text evidence="1">The sequence shown here is derived from an EMBL/GenBank/DDBJ whole genome shotgun (WGS) entry which is preliminary data.</text>
</comment>
<reference evidence="1 2" key="1">
    <citation type="journal article" date="2023" name="Science">
        <title>Complex scaffold remodeling in plant triterpene biosynthesis.</title>
        <authorList>
            <person name="De La Pena R."/>
            <person name="Hodgson H."/>
            <person name="Liu J.C."/>
            <person name="Stephenson M.J."/>
            <person name="Martin A.C."/>
            <person name="Owen C."/>
            <person name="Harkess A."/>
            <person name="Leebens-Mack J."/>
            <person name="Jimenez L.E."/>
            <person name="Osbourn A."/>
            <person name="Sattely E.S."/>
        </authorList>
    </citation>
    <scope>NUCLEOTIDE SEQUENCE [LARGE SCALE GENOMIC DNA]</scope>
    <source>
        <strain evidence="2">cv. JPN11</strain>
        <tissue evidence="1">Leaf</tissue>
    </source>
</reference>
<accession>A0ACC1XFG0</accession>
<evidence type="ECO:0000313" key="1">
    <source>
        <dbReference type="EMBL" id="KAJ4709948.1"/>
    </source>
</evidence>
<evidence type="ECO:0000313" key="2">
    <source>
        <dbReference type="Proteomes" id="UP001164539"/>
    </source>
</evidence>
<proteinExistence type="predicted"/>
<gene>
    <name evidence="1" type="ORF">OWV82_016194</name>
</gene>